<gene>
    <name evidence="4" type="ORF">H7C19_28825</name>
</gene>
<evidence type="ECO:0000256" key="2">
    <source>
        <dbReference type="SAM" id="MobiDB-lite"/>
    </source>
</evidence>
<dbReference type="GO" id="GO:0016787">
    <property type="term" value="F:hydrolase activity"/>
    <property type="evidence" value="ECO:0007669"/>
    <property type="project" value="UniProtKB-KW"/>
</dbReference>
<organism evidence="4 5">
    <name type="scientific">Cohnella nanjingensis</name>
    <dbReference type="NCBI Taxonomy" id="1387779"/>
    <lineage>
        <taxon>Bacteria</taxon>
        <taxon>Bacillati</taxon>
        <taxon>Bacillota</taxon>
        <taxon>Bacilli</taxon>
        <taxon>Bacillales</taxon>
        <taxon>Paenibacillaceae</taxon>
        <taxon>Cohnella</taxon>
    </lineage>
</organism>
<dbReference type="Gene3D" id="3.90.850.10">
    <property type="entry name" value="Fumarylacetoacetase-like, C-terminal domain"/>
    <property type="match status" value="1"/>
</dbReference>
<evidence type="ECO:0000313" key="4">
    <source>
        <dbReference type="EMBL" id="MBB6674693.1"/>
    </source>
</evidence>
<keyword evidence="4" id="KW-0378">Hydrolase</keyword>
<dbReference type="EMBL" id="JACJVP010000051">
    <property type="protein sequence ID" value="MBB6674693.1"/>
    <property type="molecule type" value="Genomic_DNA"/>
</dbReference>
<keyword evidence="1" id="KW-0479">Metal-binding</keyword>
<name>A0A7X0VIM0_9BACL</name>
<comment type="caution">
    <text evidence="4">The sequence shown here is derived from an EMBL/GenBank/DDBJ whole genome shotgun (WGS) entry which is preliminary data.</text>
</comment>
<keyword evidence="5" id="KW-1185">Reference proteome</keyword>
<evidence type="ECO:0000256" key="1">
    <source>
        <dbReference type="ARBA" id="ARBA00022723"/>
    </source>
</evidence>
<dbReference type="InterPro" id="IPR036663">
    <property type="entry name" value="Fumarylacetoacetase_C_sf"/>
</dbReference>
<evidence type="ECO:0000313" key="5">
    <source>
        <dbReference type="Proteomes" id="UP000547209"/>
    </source>
</evidence>
<dbReference type="GO" id="GO:0046872">
    <property type="term" value="F:metal ion binding"/>
    <property type="evidence" value="ECO:0007669"/>
    <property type="project" value="UniProtKB-KW"/>
</dbReference>
<feature type="compositionally biased region" description="Basic and acidic residues" evidence="2">
    <location>
        <begin position="117"/>
        <end position="127"/>
    </location>
</feature>
<dbReference type="Proteomes" id="UP000547209">
    <property type="component" value="Unassembled WGS sequence"/>
</dbReference>
<dbReference type="Pfam" id="PF01557">
    <property type="entry name" value="FAA_hydrolase"/>
    <property type="match status" value="1"/>
</dbReference>
<dbReference type="InterPro" id="IPR011234">
    <property type="entry name" value="Fumarylacetoacetase-like_C"/>
</dbReference>
<feature type="domain" description="Fumarylacetoacetase-like C-terminal" evidence="3">
    <location>
        <begin position="23"/>
        <end position="116"/>
    </location>
</feature>
<dbReference type="PANTHER" id="PTHR11820">
    <property type="entry name" value="ACYLPYRUVASE"/>
    <property type="match status" value="1"/>
</dbReference>
<reference evidence="4 5" key="1">
    <citation type="submission" date="2020-08" db="EMBL/GenBank/DDBJ databases">
        <title>Cohnella phylogeny.</title>
        <authorList>
            <person name="Dunlap C."/>
        </authorList>
    </citation>
    <scope>NUCLEOTIDE SEQUENCE [LARGE SCALE GENOMIC DNA]</scope>
    <source>
        <strain evidence="4 5">DSM 28246</strain>
    </source>
</reference>
<dbReference type="SUPFAM" id="SSF56529">
    <property type="entry name" value="FAH"/>
    <property type="match status" value="1"/>
</dbReference>
<accession>A0A7X0VIM0</accession>
<evidence type="ECO:0000259" key="3">
    <source>
        <dbReference type="Pfam" id="PF01557"/>
    </source>
</evidence>
<protein>
    <submittedName>
        <fullName evidence="4">Fumarylacetoacetate hydrolase family protein</fullName>
    </submittedName>
</protein>
<sequence length="127" mass="14267">MIRSFAEHSATEEASSCGWITEVTADEIPDPNDQAIRCRVNGELRQQSRTSDMIFSCDELVSYIFRYMTLEPGDLILIGTPEGVMLGNPEAERTYLKDGDVVTVETEGLGELSNRMTSERRKNDDNE</sequence>
<dbReference type="AlphaFoldDB" id="A0A7X0VIM0"/>
<proteinExistence type="predicted"/>
<feature type="region of interest" description="Disordered" evidence="2">
    <location>
        <begin position="107"/>
        <end position="127"/>
    </location>
</feature>